<keyword evidence="3" id="KW-1185">Reference proteome</keyword>
<accession>A0A1W2EGG0</accession>
<evidence type="ECO:0000256" key="1">
    <source>
        <dbReference type="ARBA" id="ARBA00023125"/>
    </source>
</evidence>
<dbReference type="PROSITE" id="PS51197">
    <property type="entry name" value="HTH_RRF2_2"/>
    <property type="match status" value="1"/>
</dbReference>
<dbReference type="PANTHER" id="PTHR33221:SF5">
    <property type="entry name" value="HTH-TYPE TRANSCRIPTIONAL REGULATOR ISCR"/>
    <property type="match status" value="1"/>
</dbReference>
<dbReference type="InterPro" id="IPR000944">
    <property type="entry name" value="Tscrpt_reg_Rrf2"/>
</dbReference>
<dbReference type="EMBL" id="FWXY01000031">
    <property type="protein sequence ID" value="SMD08830.1"/>
    <property type="molecule type" value="Genomic_DNA"/>
</dbReference>
<dbReference type="GO" id="GO:0003700">
    <property type="term" value="F:DNA-binding transcription factor activity"/>
    <property type="evidence" value="ECO:0007669"/>
    <property type="project" value="TreeGrafter"/>
</dbReference>
<organism evidence="2 3">
    <name type="scientific">Desulfocicer vacuolatum DSM 3385</name>
    <dbReference type="NCBI Taxonomy" id="1121400"/>
    <lineage>
        <taxon>Bacteria</taxon>
        <taxon>Pseudomonadati</taxon>
        <taxon>Thermodesulfobacteriota</taxon>
        <taxon>Desulfobacteria</taxon>
        <taxon>Desulfobacterales</taxon>
        <taxon>Desulfobacteraceae</taxon>
        <taxon>Desulfocicer</taxon>
    </lineage>
</organism>
<dbReference type="InterPro" id="IPR036390">
    <property type="entry name" value="WH_DNA-bd_sf"/>
</dbReference>
<dbReference type="SUPFAM" id="SSF46785">
    <property type="entry name" value="Winged helix' DNA-binding domain"/>
    <property type="match status" value="1"/>
</dbReference>
<gene>
    <name evidence="2" type="ORF">SAMN02746065_13120</name>
</gene>
<dbReference type="PANTHER" id="PTHR33221">
    <property type="entry name" value="WINGED HELIX-TURN-HELIX TRANSCRIPTIONAL REGULATOR, RRF2 FAMILY"/>
    <property type="match status" value="1"/>
</dbReference>
<keyword evidence="1" id="KW-0238">DNA-binding</keyword>
<dbReference type="InterPro" id="IPR030489">
    <property type="entry name" value="TR_Rrf2-type_CS"/>
</dbReference>
<dbReference type="Pfam" id="PF02082">
    <property type="entry name" value="Rrf2"/>
    <property type="match status" value="1"/>
</dbReference>
<dbReference type="PROSITE" id="PS01332">
    <property type="entry name" value="HTH_RRF2_1"/>
    <property type="match status" value="1"/>
</dbReference>
<name>A0A1W2EGG0_9BACT</name>
<dbReference type="AlphaFoldDB" id="A0A1W2EGG0"/>
<evidence type="ECO:0000313" key="2">
    <source>
        <dbReference type="EMBL" id="SMD08830.1"/>
    </source>
</evidence>
<dbReference type="InterPro" id="IPR036388">
    <property type="entry name" value="WH-like_DNA-bd_sf"/>
</dbReference>
<dbReference type="Gene3D" id="1.10.10.10">
    <property type="entry name" value="Winged helix-like DNA-binding domain superfamily/Winged helix DNA-binding domain"/>
    <property type="match status" value="1"/>
</dbReference>
<dbReference type="STRING" id="1121400.SAMN02746065_13120"/>
<dbReference type="RefSeq" id="WP_084071534.1">
    <property type="nucleotide sequence ID" value="NZ_FWXY01000031.1"/>
</dbReference>
<protein>
    <submittedName>
        <fullName evidence="2">Transcriptional regulator, BadM/Rrf2 family</fullName>
    </submittedName>
</protein>
<dbReference type="GO" id="GO:0005829">
    <property type="term" value="C:cytosol"/>
    <property type="evidence" value="ECO:0007669"/>
    <property type="project" value="TreeGrafter"/>
</dbReference>
<evidence type="ECO:0000313" key="3">
    <source>
        <dbReference type="Proteomes" id="UP000192418"/>
    </source>
</evidence>
<reference evidence="2 3" key="1">
    <citation type="submission" date="2017-04" db="EMBL/GenBank/DDBJ databases">
        <authorList>
            <person name="Afonso C.L."/>
            <person name="Miller P.J."/>
            <person name="Scott M.A."/>
            <person name="Spackman E."/>
            <person name="Goraichik I."/>
            <person name="Dimitrov K.M."/>
            <person name="Suarez D.L."/>
            <person name="Swayne D.E."/>
        </authorList>
    </citation>
    <scope>NUCLEOTIDE SEQUENCE [LARGE SCALE GENOMIC DNA]</scope>
    <source>
        <strain evidence="2 3">DSM 3385</strain>
    </source>
</reference>
<sequence>MSASTKLSNSVKALCFLARRMPEPQTSAAISRNTGINASKVRMLLSALAKEGILKTIQGPSGGFLFQKDPSDIDLQEIYCALEDRKAFHLDVTADPINDREETTLTNHYFLDLFSDIQVEIENKMKKIKLSHILEEIETRKKESRSRNAV</sequence>
<dbReference type="GO" id="GO:0003677">
    <property type="term" value="F:DNA binding"/>
    <property type="evidence" value="ECO:0007669"/>
    <property type="project" value="UniProtKB-KW"/>
</dbReference>
<dbReference type="OrthoDB" id="9800519at2"/>
<proteinExistence type="predicted"/>
<dbReference type="Proteomes" id="UP000192418">
    <property type="component" value="Unassembled WGS sequence"/>
</dbReference>